<organism evidence="3 4">
    <name type="scientific">Rotaria sordida</name>
    <dbReference type="NCBI Taxonomy" id="392033"/>
    <lineage>
        <taxon>Eukaryota</taxon>
        <taxon>Metazoa</taxon>
        <taxon>Spiralia</taxon>
        <taxon>Gnathifera</taxon>
        <taxon>Rotifera</taxon>
        <taxon>Eurotatoria</taxon>
        <taxon>Bdelloidea</taxon>
        <taxon>Philodinida</taxon>
        <taxon>Philodinidae</taxon>
        <taxon>Rotaria</taxon>
    </lineage>
</organism>
<evidence type="ECO:0000256" key="1">
    <source>
        <dbReference type="SAM" id="MobiDB-lite"/>
    </source>
</evidence>
<dbReference type="AlphaFoldDB" id="A0A819QLY7"/>
<gene>
    <name evidence="3" type="ORF">OTI717_LOCUS30466</name>
    <name evidence="2" type="ORF">SEV965_LOCUS34517</name>
</gene>
<feature type="compositionally biased region" description="Low complexity" evidence="1">
    <location>
        <begin position="1"/>
        <end position="10"/>
    </location>
</feature>
<protein>
    <submittedName>
        <fullName evidence="3">Uncharacterized protein</fullName>
    </submittedName>
</protein>
<evidence type="ECO:0000313" key="2">
    <source>
        <dbReference type="EMBL" id="CAF1468223.1"/>
    </source>
</evidence>
<dbReference type="EMBL" id="CAJNOU010005149">
    <property type="protein sequence ID" value="CAF1468223.1"/>
    <property type="molecule type" value="Genomic_DNA"/>
</dbReference>
<accession>A0A819QLY7</accession>
<dbReference type="Proteomes" id="UP000663823">
    <property type="component" value="Unassembled WGS sequence"/>
</dbReference>
<feature type="compositionally biased region" description="Low complexity" evidence="1">
    <location>
        <begin position="22"/>
        <end position="34"/>
    </location>
</feature>
<evidence type="ECO:0000313" key="3">
    <source>
        <dbReference type="EMBL" id="CAF4027667.1"/>
    </source>
</evidence>
<comment type="caution">
    <text evidence="3">The sequence shown here is derived from an EMBL/GenBank/DDBJ whole genome shotgun (WGS) entry which is preliminary data.</text>
</comment>
<dbReference type="EMBL" id="CAJOAX010008191">
    <property type="protein sequence ID" value="CAF4027667.1"/>
    <property type="molecule type" value="Genomic_DNA"/>
</dbReference>
<dbReference type="Proteomes" id="UP000663889">
    <property type="component" value="Unassembled WGS sequence"/>
</dbReference>
<name>A0A819QLY7_9BILA</name>
<reference evidence="3" key="1">
    <citation type="submission" date="2021-02" db="EMBL/GenBank/DDBJ databases">
        <authorList>
            <person name="Nowell W R."/>
        </authorList>
    </citation>
    <scope>NUCLEOTIDE SEQUENCE</scope>
</reference>
<proteinExistence type="predicted"/>
<feature type="region of interest" description="Disordered" evidence="1">
    <location>
        <begin position="1"/>
        <end position="48"/>
    </location>
</feature>
<feature type="region of interest" description="Disordered" evidence="1">
    <location>
        <begin position="86"/>
        <end position="115"/>
    </location>
</feature>
<evidence type="ECO:0000313" key="4">
    <source>
        <dbReference type="Proteomes" id="UP000663823"/>
    </source>
</evidence>
<sequence length="170" mass="17817">MASSSSSSAALTLIISDDKPTSDTSDSRPSPTSSVLPATDISSSSGTATKKLTKILSTQSSFERHHPVHPIAKRFSIDADPSSIILSTPTTDFSNHQAQQQSTSDTEETPSIHTSSPSIYGEIVDLIKLVDDPNTPAHITNDGHEVLLEHGAVPSLNGDVLSNAASLNSL</sequence>